<sequence>MKMKNSALTLLSALLLSATSGAWAASKVIIGSADFPESQLLGTIYAGALKAKNIPVDTKLNIGSREVYIPALRDGSINVIPEYSGALLSYLDAKNDAHSSDEVAKALAAKLPEGLKMLNISPAEDRDVLAVTQKTAEKYHLKSISDLKPIAGQLVLGGPAEWKTRHEGLPGLQEVYQLKFKDFKVLDVGGPLTLSALKNNQIQAADILSTSPDIKKNHLVVLEDPNHLFAAQNVVPIVATAAVDSAAEATLNEVSAKLTTDDLIDMNEQLAEFTSIDDVAHQWLVKHGMSK</sequence>
<dbReference type="SUPFAM" id="SSF53850">
    <property type="entry name" value="Periplasmic binding protein-like II"/>
    <property type="match status" value="1"/>
</dbReference>
<proteinExistence type="predicted"/>
<dbReference type="InterPro" id="IPR007210">
    <property type="entry name" value="ABC_Gly_betaine_transp_sub-bd"/>
</dbReference>
<evidence type="ECO:0000259" key="2">
    <source>
        <dbReference type="Pfam" id="PF04069"/>
    </source>
</evidence>
<evidence type="ECO:0000256" key="1">
    <source>
        <dbReference type="SAM" id="SignalP"/>
    </source>
</evidence>
<dbReference type="EMBL" id="CP015581">
    <property type="protein sequence ID" value="ARU96852.1"/>
    <property type="molecule type" value="Genomic_DNA"/>
</dbReference>
<evidence type="ECO:0000313" key="5">
    <source>
        <dbReference type="Proteomes" id="UP000195729"/>
    </source>
</evidence>
<dbReference type="OrthoDB" id="9781705at2"/>
<feature type="chain" id="PRO_5030037728" evidence="1">
    <location>
        <begin position="25"/>
        <end position="291"/>
    </location>
</feature>
<organism evidence="3 6">
    <name type="scientific">Tatumella citrea</name>
    <name type="common">Pantoea citrea</name>
    <dbReference type="NCBI Taxonomy" id="53336"/>
    <lineage>
        <taxon>Bacteria</taxon>
        <taxon>Pseudomonadati</taxon>
        <taxon>Pseudomonadota</taxon>
        <taxon>Gammaproteobacteria</taxon>
        <taxon>Enterobacterales</taxon>
        <taxon>Erwiniaceae</taxon>
        <taxon>Tatumella</taxon>
    </lineage>
</organism>
<dbReference type="GO" id="GO:0022857">
    <property type="term" value="F:transmembrane transporter activity"/>
    <property type="evidence" value="ECO:0007669"/>
    <property type="project" value="InterPro"/>
</dbReference>
<feature type="domain" description="ABC-type glycine betaine transport system substrate-binding" evidence="2">
    <location>
        <begin position="27"/>
        <end position="284"/>
    </location>
</feature>
<keyword evidence="5" id="KW-1185">Reference proteome</keyword>
<dbReference type="CDD" id="cd13606">
    <property type="entry name" value="PBP2_ProX_like"/>
    <property type="match status" value="1"/>
</dbReference>
<protein>
    <submittedName>
        <fullName evidence="3">Glycine/betaine ABC transporter substrate-binding protein</fullName>
    </submittedName>
</protein>
<dbReference type="KEGG" id="tci:A7K98_02790"/>
<dbReference type="GO" id="GO:0043190">
    <property type="term" value="C:ATP-binding cassette (ABC) transporter complex"/>
    <property type="evidence" value="ECO:0007669"/>
    <property type="project" value="InterPro"/>
</dbReference>
<dbReference type="AlphaFoldDB" id="A0A1Y0LFH9"/>
<dbReference type="Proteomes" id="UP000195729">
    <property type="component" value="Chromosome"/>
</dbReference>
<dbReference type="Gene3D" id="3.40.190.120">
    <property type="entry name" value="Osmoprotection protein (prox), domain 2"/>
    <property type="match status" value="1"/>
</dbReference>
<dbReference type="Gene3D" id="3.40.190.10">
    <property type="entry name" value="Periplasmic binding protein-like II"/>
    <property type="match status" value="1"/>
</dbReference>
<reference evidence="5 6" key="1">
    <citation type="submission" date="2016-05" db="EMBL/GenBank/DDBJ databases">
        <title>Complete genome sequence of two 2,5-diketo-D-glunonic acid producing strain Tatumella citrea.</title>
        <authorList>
            <person name="Duan C."/>
            <person name="Yang J."/>
            <person name="Yang S."/>
        </authorList>
    </citation>
    <scope>NUCLEOTIDE SEQUENCE [LARGE SCALE GENOMIC DNA]</scope>
    <source>
        <strain evidence="4 5">ATCC 39140</strain>
        <strain evidence="3 6">DSM 13699</strain>
    </source>
</reference>
<keyword evidence="1" id="KW-0732">Signal</keyword>
<dbReference type="Pfam" id="PF04069">
    <property type="entry name" value="OpuAC"/>
    <property type="match status" value="1"/>
</dbReference>
<evidence type="ECO:0000313" key="4">
    <source>
        <dbReference type="EMBL" id="ARU96852.1"/>
    </source>
</evidence>
<gene>
    <name evidence="3" type="ORF">A7K98_02790</name>
    <name evidence="4" type="ORF">A7K99_02790</name>
</gene>
<dbReference type="EMBL" id="CP015579">
    <property type="protein sequence ID" value="ARU92814.1"/>
    <property type="molecule type" value="Genomic_DNA"/>
</dbReference>
<dbReference type="Proteomes" id="UP000195814">
    <property type="component" value="Chromosome"/>
</dbReference>
<dbReference type="RefSeq" id="WP_087487202.1">
    <property type="nucleotide sequence ID" value="NZ_CP015579.1"/>
</dbReference>
<name>A0A1Y0LFH9_TATCI</name>
<evidence type="ECO:0000313" key="3">
    <source>
        <dbReference type="EMBL" id="ARU92814.1"/>
    </source>
</evidence>
<evidence type="ECO:0000313" key="6">
    <source>
        <dbReference type="Proteomes" id="UP000195814"/>
    </source>
</evidence>
<feature type="signal peptide" evidence="1">
    <location>
        <begin position="1"/>
        <end position="24"/>
    </location>
</feature>
<accession>A0A1Y0LFH9</accession>